<keyword evidence="3" id="KW-1185">Reference proteome</keyword>
<accession>A0ABN7X9N5</accession>
<protein>
    <submittedName>
        <fullName evidence="2">9714_t:CDS:1</fullName>
    </submittedName>
</protein>
<sequence>KTKKTESDTIKPIKEITEVKLQMILKSRPRNRQAHIKETPESNGIKPTKKPAMKPTENDGITPIKTSTTRNDYSKKRKKKKQKAITPRSPLKSIVDSIMPMKTDSSNDNTNNDKTKSTTRNDNSKKRKC</sequence>
<evidence type="ECO:0000313" key="2">
    <source>
        <dbReference type="EMBL" id="CAG8851482.1"/>
    </source>
</evidence>
<evidence type="ECO:0000313" key="3">
    <source>
        <dbReference type="Proteomes" id="UP000789901"/>
    </source>
</evidence>
<feature type="region of interest" description="Disordered" evidence="1">
    <location>
        <begin position="26"/>
        <end position="129"/>
    </location>
</feature>
<proteinExistence type="predicted"/>
<feature type="non-terminal residue" evidence="2">
    <location>
        <position position="129"/>
    </location>
</feature>
<organism evidence="2 3">
    <name type="scientific">Gigaspora margarita</name>
    <dbReference type="NCBI Taxonomy" id="4874"/>
    <lineage>
        <taxon>Eukaryota</taxon>
        <taxon>Fungi</taxon>
        <taxon>Fungi incertae sedis</taxon>
        <taxon>Mucoromycota</taxon>
        <taxon>Glomeromycotina</taxon>
        <taxon>Glomeromycetes</taxon>
        <taxon>Diversisporales</taxon>
        <taxon>Gigasporaceae</taxon>
        <taxon>Gigaspora</taxon>
    </lineage>
</organism>
<feature type="non-terminal residue" evidence="2">
    <location>
        <position position="1"/>
    </location>
</feature>
<dbReference type="EMBL" id="CAJVQB010106346">
    <property type="protein sequence ID" value="CAG8851482.1"/>
    <property type="molecule type" value="Genomic_DNA"/>
</dbReference>
<comment type="caution">
    <text evidence="2">The sequence shown here is derived from an EMBL/GenBank/DDBJ whole genome shotgun (WGS) entry which is preliminary data.</text>
</comment>
<dbReference type="Proteomes" id="UP000789901">
    <property type="component" value="Unassembled WGS sequence"/>
</dbReference>
<name>A0ABN7X9N5_GIGMA</name>
<reference evidence="2 3" key="1">
    <citation type="submission" date="2021-06" db="EMBL/GenBank/DDBJ databases">
        <authorList>
            <person name="Kallberg Y."/>
            <person name="Tangrot J."/>
            <person name="Rosling A."/>
        </authorList>
    </citation>
    <scope>NUCLEOTIDE SEQUENCE [LARGE SCALE GENOMIC DNA]</scope>
    <source>
        <strain evidence="2 3">120-4 pot B 10/14</strain>
    </source>
</reference>
<gene>
    <name evidence="2" type="ORF">GMARGA_LOCUS40764</name>
</gene>
<evidence type="ECO:0000256" key="1">
    <source>
        <dbReference type="SAM" id="MobiDB-lite"/>
    </source>
</evidence>